<dbReference type="Gene3D" id="3.40.50.300">
    <property type="entry name" value="P-loop containing nucleotide triphosphate hydrolases"/>
    <property type="match status" value="1"/>
</dbReference>
<evidence type="ECO:0000313" key="4">
    <source>
        <dbReference type="Proteomes" id="UP000054558"/>
    </source>
</evidence>
<feature type="compositionally biased region" description="Basic and acidic residues" evidence="1">
    <location>
        <begin position="149"/>
        <end position="162"/>
    </location>
</feature>
<organism evidence="3 4">
    <name type="scientific">Klebsormidium nitens</name>
    <name type="common">Green alga</name>
    <name type="synonym">Ulothrix nitens</name>
    <dbReference type="NCBI Taxonomy" id="105231"/>
    <lineage>
        <taxon>Eukaryota</taxon>
        <taxon>Viridiplantae</taxon>
        <taxon>Streptophyta</taxon>
        <taxon>Klebsormidiophyceae</taxon>
        <taxon>Klebsormidiales</taxon>
        <taxon>Klebsormidiaceae</taxon>
        <taxon>Klebsormidium</taxon>
    </lineage>
</organism>
<dbReference type="EMBL" id="DF237250">
    <property type="protein sequence ID" value="GAQ86632.1"/>
    <property type="molecule type" value="Genomic_DNA"/>
</dbReference>
<feature type="signal peptide" evidence="2">
    <location>
        <begin position="1"/>
        <end position="22"/>
    </location>
</feature>
<dbReference type="PANTHER" id="PTHR32175:SF26">
    <property type="entry name" value="PROTEIN, PUTATIVE, EXPRESSED-RELATED"/>
    <property type="match status" value="1"/>
</dbReference>
<dbReference type="InterPro" id="IPR027417">
    <property type="entry name" value="P-loop_NTPase"/>
</dbReference>
<dbReference type="OMA" id="ERPCETT"/>
<protein>
    <submittedName>
        <fullName evidence="3">P-loop containing nucleoside triphosphate hydrolases superfamily protein</fullName>
    </submittedName>
</protein>
<feature type="compositionally biased region" description="Pro residues" evidence="1">
    <location>
        <begin position="179"/>
        <end position="190"/>
    </location>
</feature>
<feature type="region of interest" description="Disordered" evidence="1">
    <location>
        <begin position="33"/>
        <end position="60"/>
    </location>
</feature>
<feature type="region of interest" description="Disordered" evidence="1">
    <location>
        <begin position="72"/>
        <end position="198"/>
    </location>
</feature>
<evidence type="ECO:0000256" key="2">
    <source>
        <dbReference type="SAM" id="SignalP"/>
    </source>
</evidence>
<proteinExistence type="predicted"/>
<dbReference type="STRING" id="105231.A0A1Y1I9J2"/>
<feature type="compositionally biased region" description="Polar residues" evidence="1">
    <location>
        <begin position="168"/>
        <end position="177"/>
    </location>
</feature>
<feature type="compositionally biased region" description="Basic and acidic residues" evidence="1">
    <location>
        <begin position="111"/>
        <end position="132"/>
    </location>
</feature>
<feature type="chain" id="PRO_5012688598" evidence="2">
    <location>
        <begin position="23"/>
        <end position="447"/>
    </location>
</feature>
<gene>
    <name evidence="3" type="ORF">KFL_003010080</name>
</gene>
<sequence length="447" mass="50099">MALTLPVRRCLLLLTWVALAGSLWNHRRCARESMAPSQEPVPWSVPSGGIRPLGEEPPTAVWRGGEYQLETASAESGGEAVDEKQQRRMGSIQIESKANAESVQEENTEAIDSHKEEDRDTDKQFEIREKVASQETDNGEERTEEQDTQADRSTHEEGKQTDELSEDQGLTQRNASTCPPAPAGGPPRFYPAPRGRTRAPTCACTPVAPFILLSMQRSGSGWFETLLNSHPHVRSHGEVFSKKTWRGARERARLDDVYNLGRVAQETECLRAVGFKWMLNQGVMDHWQDWLEYVRAHGVSVVVLFRRNTLRRMVSVAANGYDKQAKLVDGEQHKSHVHSAEEAEKLAEYKPELDPRTLVAKLRSVQATQEGALRMLAGTRHVVLYYEDVVADPSMVDRVQDFLGVAPRPLRSKQVPIHTQGLEHHVANWDQVAAALAGTPYEAMLYE</sequence>
<dbReference type="AlphaFoldDB" id="A0A1Y1I9J2"/>
<name>A0A1Y1I9J2_KLENI</name>
<dbReference type="InterPro" id="IPR052796">
    <property type="entry name" value="Nod_factor_sulfotransferase"/>
</dbReference>
<keyword evidence="3" id="KW-0378">Hydrolase</keyword>
<keyword evidence="2" id="KW-0732">Signal</keyword>
<accession>A0A1Y1I9J2</accession>
<dbReference type="OrthoDB" id="2015035at2759"/>
<reference evidence="3 4" key="1">
    <citation type="journal article" date="2014" name="Nat. Commun.">
        <title>Klebsormidium flaccidum genome reveals primary factors for plant terrestrial adaptation.</title>
        <authorList>
            <person name="Hori K."/>
            <person name="Maruyama F."/>
            <person name="Fujisawa T."/>
            <person name="Togashi T."/>
            <person name="Yamamoto N."/>
            <person name="Seo M."/>
            <person name="Sato S."/>
            <person name="Yamada T."/>
            <person name="Mori H."/>
            <person name="Tajima N."/>
            <person name="Moriyama T."/>
            <person name="Ikeuchi M."/>
            <person name="Watanabe M."/>
            <person name="Wada H."/>
            <person name="Kobayashi K."/>
            <person name="Saito M."/>
            <person name="Masuda T."/>
            <person name="Sasaki-Sekimoto Y."/>
            <person name="Mashiguchi K."/>
            <person name="Awai K."/>
            <person name="Shimojima M."/>
            <person name="Masuda S."/>
            <person name="Iwai M."/>
            <person name="Nobusawa T."/>
            <person name="Narise T."/>
            <person name="Kondo S."/>
            <person name="Saito H."/>
            <person name="Sato R."/>
            <person name="Murakawa M."/>
            <person name="Ihara Y."/>
            <person name="Oshima-Yamada Y."/>
            <person name="Ohtaka K."/>
            <person name="Satoh M."/>
            <person name="Sonobe K."/>
            <person name="Ishii M."/>
            <person name="Ohtani R."/>
            <person name="Kanamori-Sato M."/>
            <person name="Honoki R."/>
            <person name="Miyazaki D."/>
            <person name="Mochizuki H."/>
            <person name="Umetsu J."/>
            <person name="Higashi K."/>
            <person name="Shibata D."/>
            <person name="Kamiya Y."/>
            <person name="Sato N."/>
            <person name="Nakamura Y."/>
            <person name="Tabata S."/>
            <person name="Ida S."/>
            <person name="Kurokawa K."/>
            <person name="Ohta H."/>
        </authorList>
    </citation>
    <scope>NUCLEOTIDE SEQUENCE [LARGE SCALE GENOMIC DNA]</scope>
    <source>
        <strain evidence="3 4">NIES-2285</strain>
    </source>
</reference>
<evidence type="ECO:0000313" key="3">
    <source>
        <dbReference type="EMBL" id="GAQ86632.1"/>
    </source>
</evidence>
<dbReference type="SUPFAM" id="SSF52540">
    <property type="entry name" value="P-loop containing nucleoside triphosphate hydrolases"/>
    <property type="match status" value="1"/>
</dbReference>
<feature type="compositionally biased region" description="Polar residues" evidence="1">
    <location>
        <begin position="93"/>
        <end position="102"/>
    </location>
</feature>
<evidence type="ECO:0000256" key="1">
    <source>
        <dbReference type="SAM" id="MobiDB-lite"/>
    </source>
</evidence>
<dbReference type="GO" id="GO:0016787">
    <property type="term" value="F:hydrolase activity"/>
    <property type="evidence" value="ECO:0007669"/>
    <property type="project" value="UniProtKB-KW"/>
</dbReference>
<dbReference type="Proteomes" id="UP000054558">
    <property type="component" value="Unassembled WGS sequence"/>
</dbReference>
<keyword evidence="4" id="KW-1185">Reference proteome</keyword>
<dbReference type="PANTHER" id="PTHR32175">
    <property type="entry name" value="PROTEIN, PUTATIVE, EXPRESSED-RELATED"/>
    <property type="match status" value="1"/>
</dbReference>